<reference evidence="9" key="1">
    <citation type="submission" date="2016-12" db="EMBL/GenBank/DDBJ databases">
        <title>Comparative genomics of four Isosphaeraceae planctomycetes: a common pool of plasmids and glycoside hydrolase genes.</title>
        <authorList>
            <person name="Ivanova A."/>
        </authorList>
    </citation>
    <scope>NUCLEOTIDE SEQUENCE [LARGE SCALE GENOMIC DNA]</scope>
    <source>
        <strain evidence="9">PX4</strain>
    </source>
</reference>
<dbReference type="RefSeq" id="WP_076347060.1">
    <property type="nucleotide sequence ID" value="NZ_CP019082.1"/>
</dbReference>
<dbReference type="InterPro" id="IPR036388">
    <property type="entry name" value="WH-like_DNA-bd_sf"/>
</dbReference>
<evidence type="ECO:0000256" key="2">
    <source>
        <dbReference type="ARBA" id="ARBA00023015"/>
    </source>
</evidence>
<keyword evidence="9" id="KW-1185">Reference proteome</keyword>
<dbReference type="PANTHER" id="PTHR43133:SF51">
    <property type="entry name" value="RNA POLYMERASE SIGMA FACTOR"/>
    <property type="match status" value="1"/>
</dbReference>
<proteinExistence type="inferred from homology"/>
<evidence type="ECO:0000259" key="7">
    <source>
        <dbReference type="Pfam" id="PF08281"/>
    </source>
</evidence>
<dbReference type="Gene3D" id="1.10.1740.10">
    <property type="match status" value="1"/>
</dbReference>
<evidence type="ECO:0000256" key="5">
    <source>
        <dbReference type="SAM" id="MobiDB-lite"/>
    </source>
</evidence>
<keyword evidence="2" id="KW-0805">Transcription regulation</keyword>
<name>A0A1U7CRN3_9BACT</name>
<dbReference type="Pfam" id="PF04542">
    <property type="entry name" value="Sigma70_r2"/>
    <property type="match status" value="1"/>
</dbReference>
<feature type="domain" description="RNA polymerase sigma-70 region 2" evidence="6">
    <location>
        <begin position="49"/>
        <end position="116"/>
    </location>
</feature>
<dbReference type="SUPFAM" id="SSF88946">
    <property type="entry name" value="Sigma2 domain of RNA polymerase sigma factors"/>
    <property type="match status" value="1"/>
</dbReference>
<dbReference type="Gene3D" id="2.60.120.260">
    <property type="entry name" value="Galactose-binding domain-like"/>
    <property type="match status" value="1"/>
</dbReference>
<dbReference type="Pfam" id="PF08281">
    <property type="entry name" value="Sigma70_r4_2"/>
    <property type="match status" value="1"/>
</dbReference>
<dbReference type="KEGG" id="pbor:BSF38_03111"/>
<dbReference type="PANTHER" id="PTHR43133">
    <property type="entry name" value="RNA POLYMERASE ECF-TYPE SIGMA FACTO"/>
    <property type="match status" value="1"/>
</dbReference>
<dbReference type="Gene3D" id="1.10.10.10">
    <property type="entry name" value="Winged helix-like DNA-binding domain superfamily/Winged helix DNA-binding domain"/>
    <property type="match status" value="1"/>
</dbReference>
<gene>
    <name evidence="8" type="primary">sigW_7</name>
    <name evidence="8" type="ORF">BSF38_03111</name>
</gene>
<keyword evidence="4" id="KW-0804">Transcription</keyword>
<dbReference type="EMBL" id="CP019082">
    <property type="protein sequence ID" value="APW61592.1"/>
    <property type="molecule type" value="Genomic_DNA"/>
</dbReference>
<dbReference type="STRING" id="1387353.BSF38_03111"/>
<dbReference type="InterPro" id="IPR013324">
    <property type="entry name" value="RNA_pol_sigma_r3/r4-like"/>
</dbReference>
<dbReference type="InterPro" id="IPR014284">
    <property type="entry name" value="RNA_pol_sigma-70_dom"/>
</dbReference>
<protein>
    <submittedName>
        <fullName evidence="8">ECF RNA polymerase sigma factor SigW</fullName>
    </submittedName>
</protein>
<feature type="domain" description="RNA polymerase sigma factor 70 region 4 type 2" evidence="7">
    <location>
        <begin position="148"/>
        <end position="198"/>
    </location>
</feature>
<dbReference type="GO" id="GO:0003677">
    <property type="term" value="F:DNA binding"/>
    <property type="evidence" value="ECO:0007669"/>
    <property type="project" value="InterPro"/>
</dbReference>
<evidence type="ECO:0000256" key="1">
    <source>
        <dbReference type="ARBA" id="ARBA00010641"/>
    </source>
</evidence>
<keyword evidence="3" id="KW-0731">Sigma factor</keyword>
<dbReference type="GO" id="GO:0016987">
    <property type="term" value="F:sigma factor activity"/>
    <property type="evidence" value="ECO:0007669"/>
    <property type="project" value="UniProtKB-KW"/>
</dbReference>
<dbReference type="InterPro" id="IPR039425">
    <property type="entry name" value="RNA_pol_sigma-70-like"/>
</dbReference>
<evidence type="ECO:0000259" key="6">
    <source>
        <dbReference type="Pfam" id="PF04542"/>
    </source>
</evidence>
<comment type="similarity">
    <text evidence="1">Belongs to the sigma-70 factor family. ECF subfamily.</text>
</comment>
<dbReference type="NCBIfam" id="TIGR02937">
    <property type="entry name" value="sigma70-ECF"/>
    <property type="match status" value="1"/>
</dbReference>
<evidence type="ECO:0000256" key="4">
    <source>
        <dbReference type="ARBA" id="ARBA00023163"/>
    </source>
</evidence>
<accession>A0A1U7CRN3</accession>
<organism evidence="8 9">
    <name type="scientific">Paludisphaera borealis</name>
    <dbReference type="NCBI Taxonomy" id="1387353"/>
    <lineage>
        <taxon>Bacteria</taxon>
        <taxon>Pseudomonadati</taxon>
        <taxon>Planctomycetota</taxon>
        <taxon>Planctomycetia</taxon>
        <taxon>Isosphaerales</taxon>
        <taxon>Isosphaeraceae</taxon>
        <taxon>Paludisphaera</taxon>
    </lineage>
</organism>
<sequence length="481" mass="51695">MAARMNGETLRWLDALNREGSMTGMSDGQLLERFLASPGPTGEAAFEAIVRRHGPLVLGLCRGVLRDDHDADDAFQATFLVLARRAATVHDRDRLATWLGRVARRIALRAREEAARRNALEGRRGDLDAETTDAPTAALVAVETAALVRAEVDRLPEPDRLLMRLTYWQGRSYEEAADMVSRPIGTVRSRLARARERLRDRLSRLGLASTAPAAMTSPSDALIVQTVRAASRYAGATKAAAPAGAVPAAVAALVEGEFTMTTTFFWKSITAALLAGGAMTAGAMSLARRPPEPTPAAPVARPASEAKKAEAKPLLANGGFEEGEKDAPKGWSQGAKIPGVEYIWSRDAAHGGKASLGLKKTAQRYFPIAEWSQKIKREGDAPRLKVSAWIKAEKAGKAILDARFIDGDGKATHAWVSYIGAKEAGDPPVTHDWKRYEGVVAIPPGTKQIVVAPQIYGPGTVWFDDLKAEYTNDPAIDPTGP</sequence>
<evidence type="ECO:0000313" key="9">
    <source>
        <dbReference type="Proteomes" id="UP000186309"/>
    </source>
</evidence>
<dbReference type="Proteomes" id="UP000186309">
    <property type="component" value="Chromosome"/>
</dbReference>
<evidence type="ECO:0000313" key="8">
    <source>
        <dbReference type="EMBL" id="APW61592.1"/>
    </source>
</evidence>
<dbReference type="InterPro" id="IPR007627">
    <property type="entry name" value="RNA_pol_sigma70_r2"/>
</dbReference>
<dbReference type="SUPFAM" id="SSF88659">
    <property type="entry name" value="Sigma3 and sigma4 domains of RNA polymerase sigma factors"/>
    <property type="match status" value="1"/>
</dbReference>
<dbReference type="InterPro" id="IPR013325">
    <property type="entry name" value="RNA_pol_sigma_r2"/>
</dbReference>
<feature type="region of interest" description="Disordered" evidence="5">
    <location>
        <begin position="286"/>
        <end position="306"/>
    </location>
</feature>
<evidence type="ECO:0000256" key="3">
    <source>
        <dbReference type="ARBA" id="ARBA00023082"/>
    </source>
</evidence>
<dbReference type="InterPro" id="IPR013249">
    <property type="entry name" value="RNA_pol_sigma70_r4_t2"/>
</dbReference>
<dbReference type="AlphaFoldDB" id="A0A1U7CRN3"/>
<dbReference type="GO" id="GO:0006352">
    <property type="term" value="P:DNA-templated transcription initiation"/>
    <property type="evidence" value="ECO:0007669"/>
    <property type="project" value="InterPro"/>
</dbReference>